<comment type="catalytic activity">
    <reaction evidence="5">
        <text>ATP + H2O = ADP + phosphate + H(+)</text>
        <dbReference type="Rhea" id="RHEA:13065"/>
        <dbReference type="ChEBI" id="CHEBI:15377"/>
        <dbReference type="ChEBI" id="CHEBI:15378"/>
        <dbReference type="ChEBI" id="CHEBI:30616"/>
        <dbReference type="ChEBI" id="CHEBI:43474"/>
        <dbReference type="ChEBI" id="CHEBI:456216"/>
        <dbReference type="EC" id="3.6.4.13"/>
    </reaction>
</comment>
<dbReference type="InterPro" id="IPR014001">
    <property type="entry name" value="Helicase_ATP-bd"/>
</dbReference>
<evidence type="ECO:0000313" key="11">
    <source>
        <dbReference type="EMBL" id="SDJ59376.1"/>
    </source>
</evidence>
<feature type="compositionally biased region" description="Basic residues" evidence="7">
    <location>
        <begin position="404"/>
        <end position="435"/>
    </location>
</feature>
<dbReference type="PANTHER" id="PTHR47963:SF1">
    <property type="entry name" value="DEAD-BOX ATP-DEPENDENT RNA HELICASE CSHB"/>
    <property type="match status" value="1"/>
</dbReference>
<name>A0A1G8UZU9_9LACT</name>
<dbReference type="CDD" id="cd18787">
    <property type="entry name" value="SF2_C_DEAD"/>
    <property type="match status" value="1"/>
</dbReference>
<dbReference type="GO" id="GO:0033592">
    <property type="term" value="F:RNA strand annealing activity"/>
    <property type="evidence" value="ECO:0007669"/>
    <property type="project" value="TreeGrafter"/>
</dbReference>
<keyword evidence="5" id="KW-0963">Cytoplasm</keyword>
<dbReference type="InterPro" id="IPR027417">
    <property type="entry name" value="P-loop_NTPase"/>
</dbReference>
<dbReference type="EMBL" id="FNFK01000001">
    <property type="protein sequence ID" value="SDJ59376.1"/>
    <property type="molecule type" value="Genomic_DNA"/>
</dbReference>
<dbReference type="PROSITE" id="PS51194">
    <property type="entry name" value="HELICASE_CTER"/>
    <property type="match status" value="1"/>
</dbReference>
<keyword evidence="12" id="KW-1185">Reference proteome</keyword>
<feature type="domain" description="DEAD-box RNA helicase Q" evidence="10">
    <location>
        <begin position="3"/>
        <end position="31"/>
    </location>
</feature>
<evidence type="ECO:0000256" key="3">
    <source>
        <dbReference type="ARBA" id="ARBA00022806"/>
    </source>
</evidence>
<comment type="function">
    <text evidence="5">Probable DEAD-box RNA helicase. May work in conjunction with the cold shock proteins to ensure proper initiation of transcription at low and optimal temperatures.</text>
</comment>
<dbReference type="SMART" id="SM00487">
    <property type="entry name" value="DEXDc"/>
    <property type="match status" value="1"/>
</dbReference>
<dbReference type="PROSITE" id="PS51195">
    <property type="entry name" value="Q_MOTIF"/>
    <property type="match status" value="1"/>
</dbReference>
<organism evidence="11 12">
    <name type="scientific">Alkalibacterium thalassium</name>
    <dbReference type="NCBI Taxonomy" id="426701"/>
    <lineage>
        <taxon>Bacteria</taxon>
        <taxon>Bacillati</taxon>
        <taxon>Bacillota</taxon>
        <taxon>Bacilli</taxon>
        <taxon>Lactobacillales</taxon>
        <taxon>Carnobacteriaceae</taxon>
        <taxon>Alkalibacterium</taxon>
    </lineage>
</organism>
<dbReference type="GO" id="GO:0009409">
    <property type="term" value="P:response to cold"/>
    <property type="evidence" value="ECO:0007669"/>
    <property type="project" value="InterPro"/>
</dbReference>
<evidence type="ECO:0000259" key="9">
    <source>
        <dbReference type="PROSITE" id="PS51194"/>
    </source>
</evidence>
<evidence type="ECO:0000256" key="1">
    <source>
        <dbReference type="ARBA" id="ARBA00022741"/>
    </source>
</evidence>
<dbReference type="CDD" id="cd00268">
    <property type="entry name" value="DEADc"/>
    <property type="match status" value="1"/>
</dbReference>
<dbReference type="GO" id="GO:0005524">
    <property type="term" value="F:ATP binding"/>
    <property type="evidence" value="ECO:0007669"/>
    <property type="project" value="UniProtKB-UniRule"/>
</dbReference>
<dbReference type="RefSeq" id="WP_091263928.1">
    <property type="nucleotide sequence ID" value="NZ_FNFK01000001.1"/>
</dbReference>
<dbReference type="Pfam" id="PF00271">
    <property type="entry name" value="Helicase_C"/>
    <property type="match status" value="1"/>
</dbReference>
<dbReference type="Proteomes" id="UP000199433">
    <property type="component" value="Unassembled WGS sequence"/>
</dbReference>
<dbReference type="GO" id="GO:0005829">
    <property type="term" value="C:cytosol"/>
    <property type="evidence" value="ECO:0007669"/>
    <property type="project" value="TreeGrafter"/>
</dbReference>
<dbReference type="EC" id="3.6.4.13" evidence="5"/>
<evidence type="ECO:0000313" key="12">
    <source>
        <dbReference type="Proteomes" id="UP000199433"/>
    </source>
</evidence>
<comment type="similarity">
    <text evidence="5">Belongs to the DEAD box helicase family. CshB subfamily.</text>
</comment>
<keyword evidence="5" id="KW-0346">Stress response</keyword>
<dbReference type="SMART" id="SM00490">
    <property type="entry name" value="HELICc"/>
    <property type="match status" value="1"/>
</dbReference>
<dbReference type="GO" id="GO:0005840">
    <property type="term" value="C:ribosome"/>
    <property type="evidence" value="ECO:0007669"/>
    <property type="project" value="TreeGrafter"/>
</dbReference>
<dbReference type="PANTHER" id="PTHR47963">
    <property type="entry name" value="DEAD-BOX ATP-DEPENDENT RNA HELICASE 47, MITOCHONDRIAL"/>
    <property type="match status" value="1"/>
</dbReference>
<dbReference type="SUPFAM" id="SSF52540">
    <property type="entry name" value="P-loop containing nucleoside triphosphate hydrolases"/>
    <property type="match status" value="1"/>
</dbReference>
<evidence type="ECO:0000256" key="5">
    <source>
        <dbReference type="HAMAP-Rule" id="MF_01494"/>
    </source>
</evidence>
<dbReference type="AlphaFoldDB" id="A0A1G8UZU9"/>
<feature type="region of interest" description="Disordered" evidence="7">
    <location>
        <begin position="377"/>
        <end position="441"/>
    </location>
</feature>
<evidence type="ECO:0000256" key="4">
    <source>
        <dbReference type="ARBA" id="ARBA00022840"/>
    </source>
</evidence>
<accession>A0A1G8UZU9</accession>
<dbReference type="PROSITE" id="PS51192">
    <property type="entry name" value="HELICASE_ATP_BIND_1"/>
    <property type="match status" value="1"/>
</dbReference>
<feature type="short sequence motif" description="Q motif" evidence="6">
    <location>
        <begin position="3"/>
        <end position="31"/>
    </location>
</feature>
<sequence length="441" mass="50051">MTHPFDKFNLSPYLIEAISEIGFNEPTDIQNKVIPEVKKGRDIIGQSQTGSGKTHAFLLPLFNKLNPERNTVQVVITAPSRELAEQLYNAASQLAEHSEQEIIVQSFIGGTDKNRQVQKLSNKQPHVAIGTPGRLLDLINANALLTHTAPFMVVDEADMTLDMGFLEDVDQIASRLPENGQMLVFSATIPQKLQPFLKKYMKSPLIIEVENEQVIADTVDNWLISTKGKNKIDLIYNLLTIGQPYLALVFANTKEHVDDIARSLKKKGLDVAVIHGGISSRERRRVMRQVQNLDYQYVVATDLAARGIDIEGISHVINAEVPQDLDFFVHRVGRTGRNQLPGTAITLYGPDDEQDIQIIEKKGIEFKPKEIKNGEIVDSYDRNRRDKRKPVSKEVSFDPEIHGMRKKAKKNIKPGYKRKIERKKQAKRQRARRLERRNDRD</sequence>
<evidence type="ECO:0000259" key="10">
    <source>
        <dbReference type="PROSITE" id="PS51195"/>
    </source>
</evidence>
<evidence type="ECO:0000256" key="6">
    <source>
        <dbReference type="PROSITE-ProRule" id="PRU00552"/>
    </source>
</evidence>
<feature type="compositionally biased region" description="Basic and acidic residues" evidence="7">
    <location>
        <begin position="377"/>
        <end position="403"/>
    </location>
</feature>
<dbReference type="InterPro" id="IPR030881">
    <property type="entry name" value="CshB"/>
</dbReference>
<gene>
    <name evidence="5" type="primary">cshB</name>
    <name evidence="11" type="ORF">SAMN04488098_10015</name>
</gene>
<dbReference type="Pfam" id="PF00270">
    <property type="entry name" value="DEAD"/>
    <property type="match status" value="1"/>
</dbReference>
<feature type="domain" description="Helicase C-terminal" evidence="9">
    <location>
        <begin position="231"/>
        <end position="388"/>
    </location>
</feature>
<keyword evidence="1 5" id="KW-0547">Nucleotide-binding</keyword>
<dbReference type="InterPro" id="IPR050547">
    <property type="entry name" value="DEAD_box_RNA_helicases"/>
</dbReference>
<dbReference type="GO" id="GO:0006401">
    <property type="term" value="P:RNA catabolic process"/>
    <property type="evidence" value="ECO:0007669"/>
    <property type="project" value="UniProtKB-UniRule"/>
</dbReference>
<proteinExistence type="inferred from homology"/>
<dbReference type="STRING" id="426701.SAMN04488098_10015"/>
<keyword evidence="4 5" id="KW-0067">ATP-binding</keyword>
<protein>
    <recommendedName>
        <fullName evidence="5">DEAD-box ATP-dependent RNA helicase CshB</fullName>
        <ecNumber evidence="5">3.6.4.13</ecNumber>
    </recommendedName>
</protein>
<evidence type="ECO:0000256" key="7">
    <source>
        <dbReference type="SAM" id="MobiDB-lite"/>
    </source>
</evidence>
<dbReference type="OrthoDB" id="9805696at2"/>
<keyword evidence="5" id="KW-0694">RNA-binding</keyword>
<comment type="subcellular location">
    <subcellularLocation>
        <location evidence="5">Cytoplasm</location>
    </subcellularLocation>
</comment>
<keyword evidence="3 5" id="KW-0347">Helicase</keyword>
<dbReference type="GO" id="GO:0003724">
    <property type="term" value="F:RNA helicase activity"/>
    <property type="evidence" value="ECO:0007669"/>
    <property type="project" value="UniProtKB-UniRule"/>
</dbReference>
<feature type="domain" description="Helicase ATP-binding" evidence="8">
    <location>
        <begin position="34"/>
        <end position="207"/>
    </location>
</feature>
<dbReference type="InterPro" id="IPR011545">
    <property type="entry name" value="DEAD/DEAH_box_helicase_dom"/>
</dbReference>
<dbReference type="InterPro" id="IPR001650">
    <property type="entry name" value="Helicase_C-like"/>
</dbReference>
<reference evidence="12" key="1">
    <citation type="submission" date="2016-10" db="EMBL/GenBank/DDBJ databases">
        <authorList>
            <person name="Varghese N."/>
            <person name="Submissions S."/>
        </authorList>
    </citation>
    <scope>NUCLEOTIDE SEQUENCE [LARGE SCALE GENOMIC DNA]</scope>
    <source>
        <strain evidence="12">DSM 19181</strain>
    </source>
</reference>
<dbReference type="InterPro" id="IPR044742">
    <property type="entry name" value="DEAD/DEAH_RhlB"/>
</dbReference>
<dbReference type="GO" id="GO:0016887">
    <property type="term" value="F:ATP hydrolysis activity"/>
    <property type="evidence" value="ECO:0007669"/>
    <property type="project" value="RHEA"/>
</dbReference>
<evidence type="ECO:0000256" key="2">
    <source>
        <dbReference type="ARBA" id="ARBA00022801"/>
    </source>
</evidence>
<evidence type="ECO:0000259" key="8">
    <source>
        <dbReference type="PROSITE" id="PS51192"/>
    </source>
</evidence>
<dbReference type="InterPro" id="IPR014014">
    <property type="entry name" value="RNA_helicase_DEAD_Q_motif"/>
</dbReference>
<keyword evidence="2 5" id="KW-0378">Hydrolase</keyword>
<dbReference type="HAMAP" id="MF_01494">
    <property type="entry name" value="DEAD_helicase_CshB"/>
    <property type="match status" value="1"/>
</dbReference>
<dbReference type="Gene3D" id="3.40.50.300">
    <property type="entry name" value="P-loop containing nucleotide triphosphate hydrolases"/>
    <property type="match status" value="2"/>
</dbReference>